<reference evidence="2 3" key="1">
    <citation type="submission" date="2014-04" db="EMBL/GenBank/DDBJ databases">
        <authorList>
            <consortium name="International Citrus Genome Consortium"/>
            <person name="Gmitter F."/>
            <person name="Chen C."/>
            <person name="Farmerie W."/>
            <person name="Harkins T."/>
            <person name="Desany B."/>
            <person name="Mohiuddin M."/>
            <person name="Kodira C."/>
            <person name="Borodovsky M."/>
            <person name="Lomsadze A."/>
            <person name="Burns P."/>
            <person name="Jenkins J."/>
            <person name="Prochnik S."/>
            <person name="Shu S."/>
            <person name="Chapman J."/>
            <person name="Pitluck S."/>
            <person name="Schmutz J."/>
            <person name="Rokhsar D."/>
        </authorList>
    </citation>
    <scope>NUCLEOTIDE SEQUENCE</scope>
</reference>
<keyword evidence="1" id="KW-0812">Transmembrane</keyword>
<dbReference type="Proteomes" id="UP000027120">
    <property type="component" value="Unassembled WGS sequence"/>
</dbReference>
<accession>A0A067E724</accession>
<dbReference type="AlphaFoldDB" id="A0A067E724"/>
<gene>
    <name evidence="2" type="ORF">CISIN_1g048003mg</name>
</gene>
<evidence type="ECO:0000256" key="1">
    <source>
        <dbReference type="SAM" id="Phobius"/>
    </source>
</evidence>
<keyword evidence="1" id="KW-0472">Membrane</keyword>
<name>A0A067E724_CITSI</name>
<sequence length="117" mass="13099">MWDPVCNLSRCLSSIASIVLFSLPMFLIFPSDSYPPTRPNPPQLHPSQIREELGLVRSPGSRLRARGSSCVDATLELDGLEVIHDSKLSFEVYVNTSNQTIVCQNCYPYVIKHSSFI</sequence>
<keyword evidence="3" id="KW-1185">Reference proteome</keyword>
<evidence type="ECO:0000313" key="3">
    <source>
        <dbReference type="Proteomes" id="UP000027120"/>
    </source>
</evidence>
<dbReference type="EMBL" id="KK785068">
    <property type="protein sequence ID" value="KDO50878.1"/>
    <property type="molecule type" value="Genomic_DNA"/>
</dbReference>
<proteinExistence type="predicted"/>
<protein>
    <submittedName>
        <fullName evidence="2">Uncharacterized protein</fullName>
    </submittedName>
</protein>
<organism evidence="2 3">
    <name type="scientific">Citrus sinensis</name>
    <name type="common">Sweet orange</name>
    <name type="synonym">Citrus aurantium var. sinensis</name>
    <dbReference type="NCBI Taxonomy" id="2711"/>
    <lineage>
        <taxon>Eukaryota</taxon>
        <taxon>Viridiplantae</taxon>
        <taxon>Streptophyta</taxon>
        <taxon>Embryophyta</taxon>
        <taxon>Tracheophyta</taxon>
        <taxon>Spermatophyta</taxon>
        <taxon>Magnoliopsida</taxon>
        <taxon>eudicotyledons</taxon>
        <taxon>Gunneridae</taxon>
        <taxon>Pentapetalae</taxon>
        <taxon>rosids</taxon>
        <taxon>malvids</taxon>
        <taxon>Sapindales</taxon>
        <taxon>Rutaceae</taxon>
        <taxon>Aurantioideae</taxon>
        <taxon>Citrus</taxon>
    </lineage>
</organism>
<evidence type="ECO:0000313" key="2">
    <source>
        <dbReference type="EMBL" id="KDO50878.1"/>
    </source>
</evidence>
<keyword evidence="1" id="KW-1133">Transmembrane helix</keyword>
<feature type="transmembrane region" description="Helical" evidence="1">
    <location>
        <begin position="12"/>
        <end position="29"/>
    </location>
</feature>